<reference evidence="2 3" key="1">
    <citation type="submission" date="2019-02" db="EMBL/GenBank/DDBJ databases">
        <title>Genome sequencing of the rare red list fungi Dentipellis fragilis.</title>
        <authorList>
            <person name="Buettner E."/>
            <person name="Kellner H."/>
        </authorList>
    </citation>
    <scope>NUCLEOTIDE SEQUENCE [LARGE SCALE GENOMIC DNA]</scope>
    <source>
        <strain evidence="2 3">DSM 105465</strain>
    </source>
</reference>
<keyword evidence="3" id="KW-1185">Reference proteome</keyword>
<feature type="transmembrane region" description="Helical" evidence="1">
    <location>
        <begin position="26"/>
        <end position="45"/>
    </location>
</feature>
<dbReference type="Proteomes" id="UP000298327">
    <property type="component" value="Unassembled WGS sequence"/>
</dbReference>
<organism evidence="2 3">
    <name type="scientific">Dentipellis fragilis</name>
    <dbReference type="NCBI Taxonomy" id="205917"/>
    <lineage>
        <taxon>Eukaryota</taxon>
        <taxon>Fungi</taxon>
        <taxon>Dikarya</taxon>
        <taxon>Basidiomycota</taxon>
        <taxon>Agaricomycotina</taxon>
        <taxon>Agaricomycetes</taxon>
        <taxon>Russulales</taxon>
        <taxon>Hericiaceae</taxon>
        <taxon>Dentipellis</taxon>
    </lineage>
</organism>
<dbReference type="OrthoDB" id="2561686at2759"/>
<protein>
    <submittedName>
        <fullName evidence="2">Uncharacterized protein</fullName>
    </submittedName>
</protein>
<evidence type="ECO:0000313" key="3">
    <source>
        <dbReference type="Proteomes" id="UP000298327"/>
    </source>
</evidence>
<dbReference type="AlphaFoldDB" id="A0A4Y9ZAV5"/>
<dbReference type="EMBL" id="SEOQ01000045">
    <property type="protein sequence ID" value="TFY71574.1"/>
    <property type="molecule type" value="Genomic_DNA"/>
</dbReference>
<sequence>MEQTLHAALGRFAGSVTEIGTSLLDAMLPVLLSTIGLLLSIINLFRTVLVSVLRILQSVVQLGLDVFPEGVAGYSMGRNEQEPVNRYRLTAMAASQGPARRTPVALAHLFNSASSNDDAVLDIPVRQYVKPPNHHDLIQTIRRLFGSIPHKFEVTVMMPDRSIAPFRGHTYFKKVEVDGASWSAVCPSIDAVEIVTPSYYGLYDRD</sequence>
<keyword evidence="1" id="KW-0812">Transmembrane</keyword>
<comment type="caution">
    <text evidence="2">The sequence shown here is derived from an EMBL/GenBank/DDBJ whole genome shotgun (WGS) entry which is preliminary data.</text>
</comment>
<evidence type="ECO:0000313" key="2">
    <source>
        <dbReference type="EMBL" id="TFY71574.1"/>
    </source>
</evidence>
<name>A0A4Y9ZAV5_9AGAM</name>
<keyword evidence="1" id="KW-0472">Membrane</keyword>
<proteinExistence type="predicted"/>
<keyword evidence="1" id="KW-1133">Transmembrane helix</keyword>
<gene>
    <name evidence="2" type="ORF">EVG20_g1430</name>
</gene>
<evidence type="ECO:0000256" key="1">
    <source>
        <dbReference type="SAM" id="Phobius"/>
    </source>
</evidence>
<accession>A0A4Y9ZAV5</accession>